<reference evidence="2 3" key="1">
    <citation type="submission" date="2020-06" db="EMBL/GenBank/DDBJ databases">
        <title>Interaction of electrochemicaly active bacteria, Geobacter bremensis R4 on different carbon anode.</title>
        <authorList>
            <person name="Meng L."/>
            <person name="Yoshida N."/>
        </authorList>
    </citation>
    <scope>NUCLEOTIDE SEQUENCE [LARGE SCALE GENOMIC DNA]</scope>
    <source>
        <strain evidence="2 3">R4</strain>
    </source>
</reference>
<evidence type="ECO:0000313" key="3">
    <source>
        <dbReference type="Proteomes" id="UP000515472"/>
    </source>
</evidence>
<evidence type="ECO:0000313" key="2">
    <source>
        <dbReference type="EMBL" id="BCG48734.1"/>
    </source>
</evidence>
<evidence type="ECO:0000256" key="1">
    <source>
        <dbReference type="SAM" id="Phobius"/>
    </source>
</evidence>
<proteinExistence type="predicted"/>
<dbReference type="AlphaFoldDB" id="A0A6S6MAG5"/>
<feature type="transmembrane region" description="Helical" evidence="1">
    <location>
        <begin position="304"/>
        <end position="325"/>
    </location>
</feature>
<name>A0A6S6MAG5_9BACT</name>
<dbReference type="Proteomes" id="UP000515472">
    <property type="component" value="Chromosome"/>
</dbReference>
<feature type="transmembrane region" description="Helical" evidence="1">
    <location>
        <begin position="192"/>
        <end position="212"/>
    </location>
</feature>
<feature type="transmembrane region" description="Helical" evidence="1">
    <location>
        <begin position="6"/>
        <end position="25"/>
    </location>
</feature>
<protein>
    <submittedName>
        <fullName evidence="2">Putative membrane protein</fullName>
    </submittedName>
</protein>
<feature type="transmembrane region" description="Helical" evidence="1">
    <location>
        <begin position="52"/>
        <end position="73"/>
    </location>
</feature>
<feature type="transmembrane region" description="Helical" evidence="1">
    <location>
        <begin position="219"/>
        <end position="243"/>
    </location>
</feature>
<feature type="transmembrane region" description="Helical" evidence="1">
    <location>
        <begin position="97"/>
        <end position="119"/>
    </location>
</feature>
<keyword evidence="1" id="KW-0812">Transmembrane</keyword>
<accession>A0A6S6MAG5</accession>
<dbReference type="RefSeq" id="WP_185243374.1">
    <property type="nucleotide sequence ID" value="NZ_AP023213.1"/>
</dbReference>
<dbReference type="KEGG" id="gbn:GEOBRER4_34840"/>
<keyword evidence="1" id="KW-1133">Transmembrane helix</keyword>
<feature type="transmembrane region" description="Helical" evidence="1">
    <location>
        <begin position="131"/>
        <end position="148"/>
    </location>
</feature>
<feature type="transmembrane region" description="Helical" evidence="1">
    <location>
        <begin position="263"/>
        <end position="284"/>
    </location>
</feature>
<sequence length="332" mass="35738">MTLAPGIVALQVCSFLVSAMLLVAAKEGTAIIRHWDLASGSELQLALERRTYLISTIVAVFLPLQLLSLFLFIGTVDGISHLFTGAMCAAGALKVNAFGYPALLLKVVTFLLAGIWLILNHADNEGRDYPLIRVKYWLLLLMVPLILAETTTQGVYFWRLNPDIITSCCGSLFSKGSKTLASGIVSAPAAPMALSFFGVMAATLASGAWFLVTKRGGYLFGGMSGIAFPTAIASVISFISPYIYELPSHHCPFCLLQREYHFIGYVLYALLLAGTVAGTGVGMLNRYREVPSIKGPLLQMQKKLAVVALASFASAALVVICKMVFSTLRLLT</sequence>
<keyword evidence="3" id="KW-1185">Reference proteome</keyword>
<dbReference type="EMBL" id="AP023213">
    <property type="protein sequence ID" value="BCG48734.1"/>
    <property type="molecule type" value="Genomic_DNA"/>
</dbReference>
<organism evidence="2 3">
    <name type="scientific">Citrifermentans bremense</name>
    <dbReference type="NCBI Taxonomy" id="60035"/>
    <lineage>
        <taxon>Bacteria</taxon>
        <taxon>Pseudomonadati</taxon>
        <taxon>Thermodesulfobacteriota</taxon>
        <taxon>Desulfuromonadia</taxon>
        <taxon>Geobacterales</taxon>
        <taxon>Geobacteraceae</taxon>
        <taxon>Citrifermentans</taxon>
    </lineage>
</organism>
<gene>
    <name evidence="2" type="ORF">GEOBRER4_n3628</name>
</gene>
<keyword evidence="1" id="KW-0472">Membrane</keyword>